<feature type="region of interest" description="Disordered" evidence="1">
    <location>
        <begin position="309"/>
        <end position="328"/>
    </location>
</feature>
<evidence type="ECO:0000313" key="3">
    <source>
        <dbReference type="Proteomes" id="UP000275385"/>
    </source>
</evidence>
<dbReference type="PANTHER" id="PTHR42064:SF1">
    <property type="entry name" value="YALI0F28677P"/>
    <property type="match status" value="1"/>
</dbReference>
<feature type="region of interest" description="Disordered" evidence="1">
    <location>
        <begin position="811"/>
        <end position="856"/>
    </location>
</feature>
<dbReference type="OrthoDB" id="3548913at2759"/>
<dbReference type="STRING" id="177199.A0A420YBA4"/>
<dbReference type="EMBL" id="QVQW01000023">
    <property type="protein sequence ID" value="RKU45097.1"/>
    <property type="molecule type" value="Genomic_DNA"/>
</dbReference>
<sequence length="992" mass="109139">MATTFSNRTHGRKKYRVKNKVVTPASTMGSRNPYRQRTESVASSKMETPMMDQKGKESQPVEEYSDPPSVLVDMLKAASAQSRAQSDFVSAHLYWRTLQQLESLSSESLRQNDFATLLSIFSRGPRDLINRSNAAIEEYEAWLVWLKQSQERAEGLIDSMMRRFRALRDKMWYVTDVRNSGPYMDSRNIAVALKTMGMPRKWRNFQQTHRYMQRSGAANFLFRTESQALELLAASEDQGGPNKLSDEQADTTARWLQHSDIQNFCRGEERIHRFTLEIDLCINKLVGPNIVDTPVLWSSDLFVRDRRALEDSSKGTRHKDNSGYAWEDSVSINSDPERRYGSLGRSSGKSVNLRNLSTHNFSQTSFDSGRHSFSRASTALSDSHEYFGMTSPVQALDPSSTFWSPFQAAVSTGQISRAQSPNSSVTNLSSVFSHPQQPSHMSTGRPGTSASSNETVYQQRLSDEKTRFLSELRQTLTSLLLSDLGNLVFARGSETDTWFDGLGQECIDRREATRRRAQKETRRSSRANPTQRVVERRRSFGNLRGVGGSDFGDKVASDTQSQSRGSDVAGSQGNDSSATSDTLRLSQQPAKKDTAPDFPFTKAYQRLLRMFCVHPNPYAKLNALYELEHLIVASLNSGSKRSRLAWARSEGSASSATGDHSVAGRSKPLEDAIDNVRERRSHAMANHPTIPSAGYAGRPSGALRDAETRSVMTVNNANTDIISNILQALFRDASIRPKTLFRDLQYIAALVPPSTLDQERAKAFWDTSLAALLLKQEVCRTMVEVADDVVKLYTSARGSASLLAAQQGNSAHLRSSSTSTADSTERAPTSSSGGHGDSSTTITVPSSAASSPALPSPLPLTTYSLADAGRMWAIAAKEGDPSAQRELGLFYLGYPELVERATLPLSKPREVFKQAVMEKYGGGRSGFGPQSGLGLSLGGGGGSRGRDAPPGGDVRSDPALMCVAIHWMKEAAERGNDELARQFLCQDGIVGL</sequence>
<dbReference type="PANTHER" id="PTHR42064">
    <property type="entry name" value="YALI0F28677P"/>
    <property type="match status" value="1"/>
</dbReference>
<feature type="compositionally biased region" description="Basic and acidic residues" evidence="1">
    <location>
        <begin position="309"/>
        <end position="321"/>
    </location>
</feature>
<organism evidence="2 3">
    <name type="scientific">Coniochaeta pulveracea</name>
    <dbReference type="NCBI Taxonomy" id="177199"/>
    <lineage>
        <taxon>Eukaryota</taxon>
        <taxon>Fungi</taxon>
        <taxon>Dikarya</taxon>
        <taxon>Ascomycota</taxon>
        <taxon>Pezizomycotina</taxon>
        <taxon>Sordariomycetes</taxon>
        <taxon>Sordariomycetidae</taxon>
        <taxon>Coniochaetales</taxon>
        <taxon>Coniochaetaceae</taxon>
        <taxon>Coniochaeta</taxon>
    </lineage>
</organism>
<dbReference type="AlphaFoldDB" id="A0A420YBA4"/>
<comment type="caution">
    <text evidence="2">The sequence shown here is derived from an EMBL/GenBank/DDBJ whole genome shotgun (WGS) entry which is preliminary data.</text>
</comment>
<feature type="compositionally biased region" description="Gly residues" evidence="1">
    <location>
        <begin position="928"/>
        <end position="943"/>
    </location>
</feature>
<feature type="region of interest" description="Disordered" evidence="1">
    <location>
        <begin position="417"/>
        <end position="453"/>
    </location>
</feature>
<dbReference type="Proteomes" id="UP000275385">
    <property type="component" value="Unassembled WGS sequence"/>
</dbReference>
<feature type="compositionally biased region" description="Polar residues" evidence="1">
    <location>
        <begin position="811"/>
        <end position="828"/>
    </location>
</feature>
<feature type="compositionally biased region" description="Polar residues" evidence="1">
    <location>
        <begin position="557"/>
        <end position="589"/>
    </location>
</feature>
<proteinExistence type="predicted"/>
<reference evidence="2 3" key="1">
    <citation type="submission" date="2018-08" db="EMBL/GenBank/DDBJ databases">
        <title>Draft genome of the lignicolous fungus Coniochaeta pulveracea.</title>
        <authorList>
            <person name="Borstlap C.J."/>
            <person name="De Witt R.N."/>
            <person name="Botha A."/>
            <person name="Volschenk H."/>
        </authorList>
    </citation>
    <scope>NUCLEOTIDE SEQUENCE [LARGE SCALE GENOMIC DNA]</scope>
    <source>
        <strain evidence="2 3">CAB683</strain>
    </source>
</reference>
<feature type="compositionally biased region" description="Basic residues" evidence="1">
    <location>
        <begin position="9"/>
        <end position="19"/>
    </location>
</feature>
<name>A0A420YBA4_9PEZI</name>
<feature type="compositionally biased region" description="Low complexity" evidence="1">
    <location>
        <begin position="829"/>
        <end position="856"/>
    </location>
</feature>
<feature type="region of interest" description="Disordered" evidence="1">
    <location>
        <begin position="1"/>
        <end position="66"/>
    </location>
</feature>
<evidence type="ECO:0000313" key="2">
    <source>
        <dbReference type="EMBL" id="RKU45097.1"/>
    </source>
</evidence>
<protein>
    <submittedName>
        <fullName evidence="2">Uncharacterized protein</fullName>
    </submittedName>
</protein>
<feature type="region of interest" description="Disordered" evidence="1">
    <location>
        <begin position="510"/>
        <end position="597"/>
    </location>
</feature>
<feature type="compositionally biased region" description="Polar residues" evidence="1">
    <location>
        <begin position="24"/>
        <end position="46"/>
    </location>
</feature>
<feature type="region of interest" description="Disordered" evidence="1">
    <location>
        <begin position="928"/>
        <end position="954"/>
    </location>
</feature>
<evidence type="ECO:0000256" key="1">
    <source>
        <dbReference type="SAM" id="MobiDB-lite"/>
    </source>
</evidence>
<keyword evidence="3" id="KW-1185">Reference proteome</keyword>
<accession>A0A420YBA4</accession>
<gene>
    <name evidence="2" type="ORF">DL546_001345</name>
</gene>